<dbReference type="CDD" id="cd00555">
    <property type="entry name" value="Maf"/>
    <property type="match status" value="1"/>
</dbReference>
<evidence type="ECO:0000256" key="1">
    <source>
        <dbReference type="ARBA" id="ARBA00001968"/>
    </source>
</evidence>
<name>A0A2X0VMX3_9GAMM</name>
<keyword evidence="6" id="KW-1185">Reference proteome</keyword>
<comment type="similarity">
    <text evidence="4">Belongs to the Maf family. YhdE subfamily.</text>
</comment>
<dbReference type="PANTHER" id="PTHR43213">
    <property type="entry name" value="BIFUNCTIONAL DTTP/UTP PYROPHOSPHATASE/METHYLTRANSFERASE PROTEIN-RELATED"/>
    <property type="match status" value="1"/>
</dbReference>
<dbReference type="RefSeq" id="WP_113743278.1">
    <property type="nucleotide sequence ID" value="NZ_UAPV01000001.1"/>
</dbReference>
<feature type="site" description="Important for substrate specificity" evidence="4">
    <location>
        <position position="12"/>
    </location>
</feature>
<evidence type="ECO:0000256" key="4">
    <source>
        <dbReference type="HAMAP-Rule" id="MF_00528"/>
    </source>
</evidence>
<comment type="catalytic activity">
    <reaction evidence="4">
        <text>dTTP + H2O = dTMP + diphosphate + H(+)</text>
        <dbReference type="Rhea" id="RHEA:28534"/>
        <dbReference type="ChEBI" id="CHEBI:15377"/>
        <dbReference type="ChEBI" id="CHEBI:15378"/>
        <dbReference type="ChEBI" id="CHEBI:33019"/>
        <dbReference type="ChEBI" id="CHEBI:37568"/>
        <dbReference type="ChEBI" id="CHEBI:63528"/>
        <dbReference type="EC" id="3.6.1.9"/>
    </reaction>
</comment>
<proteinExistence type="inferred from homology"/>
<dbReference type="GO" id="GO:0005737">
    <property type="term" value="C:cytoplasm"/>
    <property type="evidence" value="ECO:0007669"/>
    <property type="project" value="UniProtKB-SubCell"/>
</dbReference>
<protein>
    <recommendedName>
        <fullName evidence="4">dTTP/UTP pyrophosphatase</fullName>
        <shortName evidence="4">dTTPase/UTPase</shortName>
        <ecNumber evidence="4">3.6.1.9</ecNumber>
    </recommendedName>
    <alternativeName>
        <fullName evidence="4">Nucleoside triphosphate pyrophosphatase</fullName>
    </alternativeName>
    <alternativeName>
        <fullName evidence="4">Nucleotide pyrophosphatase</fullName>
        <shortName evidence="4">Nucleotide PPase</shortName>
    </alternativeName>
</protein>
<dbReference type="InterPro" id="IPR029001">
    <property type="entry name" value="ITPase-like_fam"/>
</dbReference>
<evidence type="ECO:0000313" key="5">
    <source>
        <dbReference type="EMBL" id="SPT69090.1"/>
    </source>
</evidence>
<dbReference type="Gene3D" id="3.90.950.10">
    <property type="match status" value="1"/>
</dbReference>
<feature type="site" description="Important for substrate specificity" evidence="4">
    <location>
        <position position="152"/>
    </location>
</feature>
<keyword evidence="2 4" id="KW-0378">Hydrolase</keyword>
<dbReference type="InterPro" id="IPR003697">
    <property type="entry name" value="Maf-like"/>
</dbReference>
<dbReference type="GO" id="GO:0036221">
    <property type="term" value="F:UTP diphosphatase activity"/>
    <property type="evidence" value="ECO:0007669"/>
    <property type="project" value="RHEA"/>
</dbReference>
<comment type="function">
    <text evidence="4">Nucleoside triphosphate pyrophosphatase that hydrolyzes dTTP and UTP. May have a dual role in cell division arrest and in preventing the incorporation of modified nucleotides into cellular nucleic acids.</text>
</comment>
<keyword evidence="4" id="KW-0963">Cytoplasm</keyword>
<dbReference type="Proteomes" id="UP000250086">
    <property type="component" value="Unassembled WGS sequence"/>
</dbReference>
<comment type="subcellular location">
    <subcellularLocation>
        <location evidence="4">Cytoplasm</location>
    </subcellularLocation>
</comment>
<dbReference type="PANTHER" id="PTHR43213:SF5">
    <property type="entry name" value="BIFUNCTIONAL DTTP_UTP PYROPHOSPHATASE_METHYLTRANSFERASE PROTEIN-RELATED"/>
    <property type="match status" value="1"/>
</dbReference>
<dbReference type="GO" id="GO:0009117">
    <property type="term" value="P:nucleotide metabolic process"/>
    <property type="evidence" value="ECO:0007669"/>
    <property type="project" value="UniProtKB-KW"/>
</dbReference>
<organism evidence="5 6">
    <name type="scientific">Anaerobiospirillum thomasii</name>
    <dbReference type="NCBI Taxonomy" id="179995"/>
    <lineage>
        <taxon>Bacteria</taxon>
        <taxon>Pseudomonadati</taxon>
        <taxon>Pseudomonadota</taxon>
        <taxon>Gammaproteobacteria</taxon>
        <taxon>Aeromonadales</taxon>
        <taxon>Succinivibrionaceae</taxon>
        <taxon>Anaerobiospirillum</taxon>
    </lineage>
</organism>
<evidence type="ECO:0000313" key="6">
    <source>
        <dbReference type="Proteomes" id="UP000250086"/>
    </source>
</evidence>
<feature type="site" description="Important for substrate specificity" evidence="4">
    <location>
        <position position="70"/>
    </location>
</feature>
<dbReference type="PIRSF" id="PIRSF006305">
    <property type="entry name" value="Maf"/>
    <property type="match status" value="1"/>
</dbReference>
<feature type="active site" description="Proton acceptor" evidence="4">
    <location>
        <position position="69"/>
    </location>
</feature>
<comment type="cofactor">
    <cofactor evidence="1 4">
        <name>a divalent metal cation</name>
        <dbReference type="ChEBI" id="CHEBI:60240"/>
    </cofactor>
</comment>
<dbReference type="EMBL" id="UAPV01000001">
    <property type="protein sequence ID" value="SPT69090.1"/>
    <property type="molecule type" value="Genomic_DNA"/>
</dbReference>
<accession>A0A2X0VMX3</accession>
<comment type="catalytic activity">
    <reaction evidence="4">
        <text>UTP + H2O = UMP + diphosphate + H(+)</text>
        <dbReference type="Rhea" id="RHEA:29395"/>
        <dbReference type="ChEBI" id="CHEBI:15377"/>
        <dbReference type="ChEBI" id="CHEBI:15378"/>
        <dbReference type="ChEBI" id="CHEBI:33019"/>
        <dbReference type="ChEBI" id="CHEBI:46398"/>
        <dbReference type="ChEBI" id="CHEBI:57865"/>
        <dbReference type="EC" id="3.6.1.9"/>
    </reaction>
</comment>
<dbReference type="AlphaFoldDB" id="A0A2X0VMX3"/>
<evidence type="ECO:0000256" key="2">
    <source>
        <dbReference type="ARBA" id="ARBA00022801"/>
    </source>
</evidence>
<gene>
    <name evidence="5" type="primary">maf</name>
    <name evidence="5" type="ORF">NCTC13093_00453</name>
</gene>
<dbReference type="SUPFAM" id="SSF52972">
    <property type="entry name" value="ITPase-like"/>
    <property type="match status" value="1"/>
</dbReference>
<dbReference type="HAMAP" id="MF_00528">
    <property type="entry name" value="Maf"/>
    <property type="match status" value="1"/>
</dbReference>
<dbReference type="GO" id="GO:0036218">
    <property type="term" value="F:dTTP diphosphatase activity"/>
    <property type="evidence" value="ECO:0007669"/>
    <property type="project" value="RHEA"/>
</dbReference>
<keyword evidence="3 4" id="KW-0546">Nucleotide metabolism</keyword>
<dbReference type="NCBIfam" id="TIGR00172">
    <property type="entry name" value="maf"/>
    <property type="match status" value="1"/>
</dbReference>
<comment type="caution">
    <text evidence="4">Lacks conserved residue(s) required for the propagation of feature annotation.</text>
</comment>
<evidence type="ECO:0000256" key="3">
    <source>
        <dbReference type="ARBA" id="ARBA00023080"/>
    </source>
</evidence>
<dbReference type="EC" id="3.6.1.9" evidence="4"/>
<dbReference type="Pfam" id="PF02545">
    <property type="entry name" value="Maf"/>
    <property type="match status" value="1"/>
</dbReference>
<sequence>MYKLILASQSPRRRDFLKNMGLEFEIYEACIDEKVDDGELVGPYVVRMASKKADTVIKEHTDAVVIGADTVIALEGRILGKPKDREDALNMILSLSGKRHEVHTAVCVRDSDRKCIVQTVTYVTFANISKELAQIYVDSGECDDKSGSYALQGIGAMLIEKVEGSVSSVVGMPASQTRELLEKFGIYPKTVKV</sequence>
<reference evidence="5 6" key="1">
    <citation type="submission" date="2018-06" db="EMBL/GenBank/DDBJ databases">
        <authorList>
            <consortium name="Pathogen Informatics"/>
            <person name="Doyle S."/>
        </authorList>
    </citation>
    <scope>NUCLEOTIDE SEQUENCE [LARGE SCALE GENOMIC DNA]</scope>
    <source>
        <strain evidence="5 6">NCTC13093</strain>
    </source>
</reference>